<keyword evidence="14" id="KW-1185">Reference proteome</keyword>
<dbReference type="VEuPathDB" id="FungiDB:T552_03180"/>
<evidence type="ECO:0000256" key="11">
    <source>
        <dbReference type="SAM" id="MobiDB-lite"/>
    </source>
</evidence>
<dbReference type="Gene3D" id="3.40.50.300">
    <property type="entry name" value="P-loop containing nucleotide triphosphate hydrolases"/>
    <property type="match status" value="6"/>
</dbReference>
<dbReference type="FunFam" id="3.40.50.300:FF:000142">
    <property type="entry name" value="Midasin"/>
    <property type="match status" value="1"/>
</dbReference>
<dbReference type="EMBL" id="LFVZ01000015">
    <property type="protein sequence ID" value="KTW25906.1"/>
    <property type="molecule type" value="Genomic_DNA"/>
</dbReference>
<comment type="function">
    <text evidence="10">Nuclear chaperone required for maturation and nuclear export of pre-60S ribosome subunits.</text>
</comment>
<evidence type="ECO:0000256" key="4">
    <source>
        <dbReference type="ARBA" id="ARBA00017143"/>
    </source>
</evidence>
<dbReference type="CDD" id="cd00009">
    <property type="entry name" value="AAA"/>
    <property type="match status" value="1"/>
</dbReference>
<keyword evidence="7 10" id="KW-0067">ATP-binding</keyword>
<feature type="region of interest" description="Disordered" evidence="11">
    <location>
        <begin position="4417"/>
        <end position="4483"/>
    </location>
</feature>
<comment type="caution">
    <text evidence="13">The sequence shown here is derived from an EMBL/GenBank/DDBJ whole genome shotgun (WGS) entry which is preliminary data.</text>
</comment>
<dbReference type="FunFam" id="3.40.50.300:FF:000712">
    <property type="entry name" value="Midasin"/>
    <property type="match status" value="1"/>
</dbReference>
<organism evidence="13 14">
    <name type="scientific">Pneumocystis carinii (strain B80)</name>
    <name type="common">Rat pneumocystis pneumonia agent</name>
    <name type="synonym">Pneumocystis carinii f. sp. carinii</name>
    <dbReference type="NCBI Taxonomy" id="1408658"/>
    <lineage>
        <taxon>Eukaryota</taxon>
        <taxon>Fungi</taxon>
        <taxon>Dikarya</taxon>
        <taxon>Ascomycota</taxon>
        <taxon>Taphrinomycotina</taxon>
        <taxon>Pneumocystomycetes</taxon>
        <taxon>Pneumocystaceae</taxon>
        <taxon>Pneumocystis</taxon>
    </lineage>
</organism>
<dbReference type="GO" id="GO:0005524">
    <property type="term" value="F:ATP binding"/>
    <property type="evidence" value="ECO:0007669"/>
    <property type="project" value="UniProtKB-KW"/>
</dbReference>
<dbReference type="InterPro" id="IPR036465">
    <property type="entry name" value="vWFA_dom_sf"/>
</dbReference>
<comment type="subcellular location">
    <subcellularLocation>
        <location evidence="1">Nucleus</location>
        <location evidence="1">Nucleolus</location>
    </subcellularLocation>
    <subcellularLocation>
        <location evidence="2">Nucleus</location>
        <location evidence="2">Nucleoplasm</location>
    </subcellularLocation>
</comment>
<dbReference type="InterPro" id="IPR003593">
    <property type="entry name" value="AAA+_ATPase"/>
</dbReference>
<dbReference type="GO" id="GO:0030687">
    <property type="term" value="C:preribosome, large subunit precursor"/>
    <property type="evidence" value="ECO:0007669"/>
    <property type="project" value="TreeGrafter"/>
</dbReference>
<dbReference type="InterPro" id="IPR041190">
    <property type="entry name" value="Midasin_AAA_lid_5"/>
</dbReference>
<evidence type="ECO:0000256" key="9">
    <source>
        <dbReference type="ARBA" id="ARBA00023242"/>
    </source>
</evidence>
<dbReference type="SUPFAM" id="SSF53300">
    <property type="entry name" value="vWA-like"/>
    <property type="match status" value="1"/>
</dbReference>
<dbReference type="PROSITE" id="PS00675">
    <property type="entry name" value="SIGMA54_INTERACT_1"/>
    <property type="match status" value="1"/>
</dbReference>
<dbReference type="SMART" id="SM00382">
    <property type="entry name" value="AAA"/>
    <property type="match status" value="6"/>
</dbReference>
<evidence type="ECO:0000256" key="6">
    <source>
        <dbReference type="ARBA" id="ARBA00022741"/>
    </source>
</evidence>
<dbReference type="PANTHER" id="PTHR48103:SF2">
    <property type="entry name" value="MIDASIN"/>
    <property type="match status" value="1"/>
</dbReference>
<dbReference type="InterPro" id="IPR012099">
    <property type="entry name" value="Midasin"/>
</dbReference>
<dbReference type="InterPro" id="IPR048617">
    <property type="entry name" value="MDN1_AAA_lid_4"/>
</dbReference>
<feature type="compositionally biased region" description="Polar residues" evidence="11">
    <location>
        <begin position="4309"/>
        <end position="4333"/>
    </location>
</feature>
<keyword evidence="8 10" id="KW-0143">Chaperone</keyword>
<feature type="compositionally biased region" description="Basic and acidic residues" evidence="11">
    <location>
        <begin position="4439"/>
        <end position="4477"/>
    </location>
</feature>
<evidence type="ECO:0000256" key="3">
    <source>
        <dbReference type="ARBA" id="ARBA00007188"/>
    </source>
</evidence>
<reference evidence="14" key="1">
    <citation type="journal article" date="2016" name="Nat. Commun.">
        <title>Genome analysis of three Pneumocystis species reveals adaptation mechanisms to life exclusively in mammalian hosts.</title>
        <authorList>
            <person name="Ma L."/>
            <person name="Chen Z."/>
            <person name="Huang D.W."/>
            <person name="Kutty G."/>
            <person name="Ishihara M."/>
            <person name="Wang H."/>
            <person name="Abouelleil A."/>
            <person name="Bishop L."/>
            <person name="Davey E."/>
            <person name="Deng R."/>
            <person name="Deng X."/>
            <person name="Fan L."/>
            <person name="Fantoni G."/>
            <person name="Fitzgerald M."/>
            <person name="Gogineni E."/>
            <person name="Goldberg J.M."/>
            <person name="Handley G."/>
            <person name="Hu X."/>
            <person name="Huber C."/>
            <person name="Jiao X."/>
            <person name="Jones K."/>
            <person name="Levin J.Z."/>
            <person name="Liu Y."/>
            <person name="Macdonald P."/>
            <person name="Melnikov A."/>
            <person name="Raley C."/>
            <person name="Sassi M."/>
            <person name="Sherman B.T."/>
            <person name="Song X."/>
            <person name="Sykes S."/>
            <person name="Tran B."/>
            <person name="Walsh L."/>
            <person name="Xia Y."/>
            <person name="Yang J."/>
            <person name="Young S."/>
            <person name="Zeng Q."/>
            <person name="Zheng X."/>
            <person name="Stephens R."/>
            <person name="Nusbaum C."/>
            <person name="Birren B.W."/>
            <person name="Azadi P."/>
            <person name="Lempicki R.A."/>
            <person name="Cuomo C.A."/>
            <person name="Kovacs J.A."/>
        </authorList>
    </citation>
    <scope>NUCLEOTIDE SEQUENCE [LARGE SCALE GENOMIC DNA]</scope>
    <source>
        <strain evidence="14">B80</strain>
    </source>
</reference>
<keyword evidence="5" id="KW-0597">Phosphoprotein</keyword>
<protein>
    <recommendedName>
        <fullName evidence="4 10">Midasin</fullName>
    </recommendedName>
</protein>
<feature type="compositionally biased region" description="Acidic residues" evidence="11">
    <location>
        <begin position="4277"/>
        <end position="4288"/>
    </location>
</feature>
<evidence type="ECO:0000256" key="7">
    <source>
        <dbReference type="ARBA" id="ARBA00022840"/>
    </source>
</evidence>
<feature type="region of interest" description="Disordered" evidence="11">
    <location>
        <begin position="4216"/>
        <end position="4292"/>
    </location>
</feature>
<keyword evidence="9 10" id="KW-0539">Nucleus</keyword>
<dbReference type="RefSeq" id="XP_018224486.1">
    <property type="nucleotide sequence ID" value="XM_018371693.1"/>
</dbReference>
<comment type="similarity">
    <text evidence="3 10">Belongs to the midasin family.</text>
</comment>
<evidence type="ECO:0000256" key="1">
    <source>
        <dbReference type="ARBA" id="ARBA00004604"/>
    </source>
</evidence>
<sequence length="5029" mass="585496">MSEKTGLSSGNRVNYEEISLELVGRGCLSKKSEKILTSGGSSNEIYLDTISYILLREESTLLVAELCYPVLCMFVVRWERFYGEKMGEIMSAYAKLLPVKRSLKPYAVKALSGSRIFIDPLNIVYDMEKEGENRKWVSYVVKHLITIYRLIIFDCEVFSSFISISHIWPFLFSESRIVRFLSVEILCILLCLSSAKREELLSLYVGEGSIDYLYSGKIIDYYFFCLFENESKMLFLDRISKRNYFSKDGIRIIHDSDQSDLLVSISGIYFPRTKPTLFEDSCFCMTPISRKNMENFATALLSQKPVLLLGSYGIGKTFMVENVAKMLGKYEDLVRIYLSDQMDMRSLIGTYISSTPGAFEWKPGVLTRAVQEGRYVLIEDIDKAPNDIISVLLPLLERNELEIPSRGEKINADFGFQIIATMSINIYQKSDVKFLGNRLWEIVNIDEIPMTELSELICSKFPVLKKLSQKIIEVYGVVVAIYNDPVFHSLSKIAFKRIVSMRDLIKWSKRILYFLNNSRITLEDDYISQDVIDSMFYNAVDCFSGMIQTSSGKSFIIQKIAETLGYSSDWTEFHIKSYIPKYEDFDDYIKVGRINIQKSPDYIISRLDRHFTFTSPVLRLLEQLGASVECGEHVLLVGETGTGKTTTIQYFANILGRELIIVNMSQQTENADLLGGFKPIDLKTVSASLKNQFDDIFSTMFSTQKNFKFLEATQKAYSNKKWKYMVRLFTVAIDMAQKRLSLFHDNEKIDEMTRISHKKRRWLDPELKKKLMSFSCNLANFEKYVLNNPNCFFFDFVEGPLTKAVKNGSWILLDEINLAESGVLENITCILQENGSILLSEKGDIQPIYPHPNFRLFACMNPVTDIGRHDLSLSLRSRFTEFYVYSPDENFNDLLAIVHKYIGHLSFSDQKVLYDVAQLHLKAKQLEEENRLIDSAGQKPYYNIRTLTRTLMYVNEIYHLYGLHRSLYEGFCMLYLTLLESKSEEILHPIIKQYTFNHVKNLKSLISQIPKRPSNGDYIQFKHYWMPIGNYEIQKDDDYIITQTIEKNMLNLIRAITTRKFPVLIQGPTSSGKTSMIEYISKLTGNKFVRINNHEHIELQEYFGAYVSDDFGNLGFKEGIMVEALRNGYWIVLDELNLAPSEVLEALNRLLDDNRELFILETQETVKPHPHFMLFATQNPPGIYGGRKRLSRAFRNRFLELHYDNIPQDELKTIICNRCRIPPSYSMKMVEVYKKLSLQRESSRIFEQKSSFMTLRDLFRWASRNYTNYQEFVNNGYMLLGERVRKIDEKVIVKEAIEAVMKVKIDENELYNFDDMGKCISTDNFPDLDGIVWTNAMKRLFRLVSLALENNEPVLLVGETGTGKTSICQAIAKNCSSFLHIVNVHQNTESGDIIGTQRPVRNKDIICKRLYDNISKLLVYLNSMNFNNNQSATLSDLVTEFLSLDINDIKRNLKDIVYEDIIDLIEKDLKQYKKLFDWYDGALVKAMKCGEYFLLDEISLADDSVLERLNSVLETSRTITLAEKSVDENLIKAKDGFKFMATMNPGSDYGKRELSPALRNRFTEIWVPSGYDEEDVLKIVSSKLKDSFCMYSKAFVLFSFWFQRKFSSHLSISISIRDILTWIDYVNLSNIHTSMTHHILHGAALVYIDKIGVNMGFLSGLTKDLIREKKLESVDYLSNLIGEDLREEFSKVPQVIIDKEVLKIGSFSILRGPNISDYSSYSFNSPTTSYNAMRILRAMQTSRPILLEGSPGVGKTSLISAIASVVGFQLTRINLSEQTDLMDLFGSDLPVDDEATKFAWHDGPFLQAMKNGYWVLLDEMNLASQSILEGLNACLDHRAQAFIPELNQTFACHPSFRVFAAQNPHSQGCGRKGLPKSFINRFVVVYIEELSPQDLLFICDHAFPNEDLLIKKKIVSFIGRLNDELSRNRTFGIYGSPWEFNLRDILRWLEILQYRKLNLHKNDPSEFLDIIIKQKFRTIEDRKIVDTIYEEIFGNPSFTRNLYYRLSLNFLQVGHALLPRNSSLKYNKDFFFNISTSHLKVIESLISCIQFNWPCILVGPPASGKTFLIRFLSFISGSKLVEFSINNDIDTMDIVGGFEQMDLILELNKFIITIEEFCNDRLRSLIVLPQEENLKYVGIYSRILELIRVQGRHTISHYRKFLSDLVLLFTELSNMSMICDSLFQQIFQRLKEYVLVDDTYKPSQFKWFDSILLQAVENGYWLLLDNANLCNSSVLDRLNSLMEPNGNLVLNERNSLNGSPFLIKSHPNFRVFLTMDPANGELSRAMRNRCIEIFCDKVVLDDNMGSICVSSKPNYNDFILFTILPSFMFNHFYLYGKILKRYHSQKNVFILGDIFLEYIPIKHIDLLKSWYLSYVIQSGMFSQIKKEDILNLIHKCFEFQKSSLYQMIYDFYKNTIHGLDFLEDFINIQPLYPLGNPYIENMFLGSSSCLYPTQLCSRHIKLSYLYNLFSKYLDLKIILETVQERSRNILEIDMTVLEKSYMNLHHNDMDSLFHINPFHFLSSLLNEIGSLLINGDFDYVNEEFTEAILELVNIWRHIYEFTNFPLIEYTKYHVYNDNLREWNRKYESLLPVDSRKRFHQLIELFNLNLELKTGFSMENIWKKVRPSVPKSEYTWSVYKELTSYMNKFDNSLQYNVDTFNIILNIRTLFLENCYFVLTFSDNIEENPSKNDSFQINFKIQDFIEKLHNNMNRIDIHSNSNVKSGYFHRIDESFNVIFSCMEVYLINHIFKFGIISKEMYDMVITLSAWTDRSSISLIPYVITYKGTVTNESLMFQLFDSYFTITDMPSSSSEQFESLLESPSAFIFFGRPIRTIAMAIYNIKNALFQDFEKMKSCLSNLVSQVFQYTLYIKNDKIMLFVEIFIRKIIQVFSMHKSLYSLEDYQVILIILKEFLDFTSCNQKENIIKNLDELKKELQKTHCEKLKMVINTYFIPSLSIICSILENMQATESELVLKLGKAFIFFELGFLYLYVPNIPYDPAIFPIVQMELHKKELEDISNEILLRKLYENEFTGSTDNSSIKKLQTRYQNLESKKIDLPHVYRPCVSDIISIYREFEKLLKMFIIDQSLENIIKNFENDNVSAVFQLNTIQKTIYQLINRLESYLYYADILKPICGSLKTINFALVLIKKGEMFSKCLSEDLTMKIFLNLFDIDTILTKPLDISFIMLFLEEVSKYKLNKVFVDRFMIFCFKKLCFFKRSLLLDESFNYMEIIDYIFLYFYSKWAIKRDEKIKEELEKESVYKISRSQENTAEYPFLFPEFESIESETEYKSSKIDYDNQCYIELMVVYRKFFNESEPLISSSELVNSALNLGIELLTLETLNINSKVNNIALSSLIYYMRGIIEDSNFTLPILQNSDDWIYNFYGDPNIKESLKLIPILKDLKLKVEQLFEENPENFLLHEIINRSDIILKLGIETPLSQILIALEQLYSTIDEWKTIAGSECSLDINMENIKNLIITWRKYELSCWNDLFKLEDKKKNDEMATSWFYLYENLIYKKFTSSLSIDDLEKYRNELVSLLEQFIISSPLGQFEQRLELIHSFSCHLDVIEKTEFSEKRILFALKNLVALYSSYLPKIRNAIHQGKGPLEKSIRETIQLMSWKDTNVFVLRESARKSHRSLYKIVKKYRELISMSSFSVLTEPCTESLLLNFQHNNSCDLYQLQLVFVNEELLKWSLDHCKSVNLTNRLDALPRHRNIMNTVRNMWSIVIQKYGQDLTSNENPFELFVIDVVENMKELQNLTPSSMDNVLKSEISHLKTRKKKLFFDTLSELKRLGLKTNPSMPVVNKVTNINDLLTSIPYYDIKLKNEESASSLRTINEHFYQLLTFITRIHQSQGKCPNDISLNEISRSCGLMNSLFYILLLERSAFMKTLFEIQRIERNLCILSFLETMTFEENISFIKNYRKTKYIYDRSRSFLKHMQNIITILEDIRVMHLNTCFISLLHGLKDDFNLINNDIGNFIAEFESLGGLNRLVIDKFCDTFVSNFMAWMEKIYEKMFSYSIQSTPCAYLVTPILTWIKDNMDFLRLVHLDVSENQDISLEFDIFMRNLSDKICLIIQNLVDIKSLDTKQSSDGILENSWLLKKHKFLLSSLSVLEIKNINHLLDKLITDINDLNTSGFSNIQILFSLKAIYSLSAPILNQYLEISKYILKNFMDHHKSLTKSTLLFSLVLNTLIEKGFCTPIDNTVNEKDAVTQGTELVNGDNTEDTVNDHDNDQDFDNLDNMDSQKNDDTNIDDDTKAIDDFDDGISESNSVYSNEDFNDEDLDDEFGEIDHHNSSTLNEEFWDKENNESQNNDTIDTQNLNNDRNEIGTSPQKYEKEILPDSKKDFDLNNDKKDDEINDNEETMENVEENEFNERLDHIDSLNLPEDLHLDDNIDKDSASDNNSHLDMNYEELDHNQSDSVNNDFQHQDNSVNEPEDESKIDLSDDKQIIHDKNEENIKDNDGNKDDSMDIDTEKDFEGDENQQVAENLAEDLVDKNDSTVLNTDEDFYKKYGNNESFNKEYEDNDKAMKLEAKYSQLTSNKSSSLKENNDNDSKCQGNNTGFEKEQEFDSTESLNDSYRSLGNTLEQWNRIISNISDPKDHDNSLDNDELNQDANRYEYMKDNDFKEDAQVAGFLPEKEEKNDLDMEKDDSYNMNNYDLNTDEINYSYIDSKIANIENLDSEISAAEIDYQKRTDIEQNINEMSLQNITNLDEKNLDNTHFNTLSDYGIDSLDLISVDDALNLWRIHENSVHDLSIHLCEQLRLILEPTLATKMQGNYSTGKRLNMRRIIPYIASQYRKDKIWMRRTKPSKRQYQVMICMDDSKSMAESESMNLAFETLALISKSLSLLEVGEICIMSFGDKPLLIHPFKEPFTSDSGAKLIRHFKFNQLTTDLKALTEISINMFKDARNTLHTKSSAELWQLQIIVSDGICDDHDSLKLLLRKAYELKIMIIFVIIDIIHAKKTTSLLDMKQVRYKTMDDHSTSLEIIHYMDQFAFDHFLIVRDLNELPFVLSNALRQWFLEVSIS</sequence>
<dbReference type="InterPro" id="IPR025662">
    <property type="entry name" value="Sigma_54_int_dom_ATP-bd_1"/>
</dbReference>
<dbReference type="Pfam" id="PF17865">
    <property type="entry name" value="AAA_lid_5"/>
    <property type="match status" value="1"/>
</dbReference>
<dbReference type="OrthoDB" id="5186at2759"/>
<dbReference type="PIRSF" id="PIRSF010340">
    <property type="entry name" value="Midasin"/>
    <property type="match status" value="1"/>
</dbReference>
<evidence type="ECO:0000256" key="2">
    <source>
        <dbReference type="ARBA" id="ARBA00004642"/>
    </source>
</evidence>
<feature type="compositionally biased region" description="Basic and acidic residues" evidence="11">
    <location>
        <begin position="4334"/>
        <end position="4356"/>
    </location>
</feature>
<dbReference type="GO" id="GO:0000055">
    <property type="term" value="P:ribosomal large subunit export from nucleus"/>
    <property type="evidence" value="ECO:0007669"/>
    <property type="project" value="TreeGrafter"/>
</dbReference>
<dbReference type="InterPro" id="IPR027417">
    <property type="entry name" value="P-loop_NTPase"/>
</dbReference>
<dbReference type="GO" id="GO:0016887">
    <property type="term" value="F:ATP hydrolysis activity"/>
    <property type="evidence" value="ECO:0007669"/>
    <property type="project" value="InterPro"/>
</dbReference>
<evidence type="ECO:0000259" key="12">
    <source>
        <dbReference type="PROSITE" id="PS50234"/>
    </source>
</evidence>
<feature type="compositionally biased region" description="Acidic residues" evidence="11">
    <location>
        <begin position="4357"/>
        <end position="4369"/>
    </location>
</feature>
<evidence type="ECO:0000313" key="14">
    <source>
        <dbReference type="Proteomes" id="UP000054454"/>
    </source>
</evidence>
<name>A0A0W4ZBX6_PNEC8</name>
<keyword evidence="6 10" id="KW-0547">Nucleotide-binding</keyword>
<dbReference type="FunFam" id="3.40.50.300:FF:001368">
    <property type="entry name" value="Midasin"/>
    <property type="match status" value="1"/>
</dbReference>
<dbReference type="Proteomes" id="UP000054454">
    <property type="component" value="Unassembled WGS sequence"/>
</dbReference>
<feature type="compositionally biased region" description="Polar residues" evidence="11">
    <location>
        <begin position="4419"/>
        <end position="4434"/>
    </location>
</feature>
<feature type="domain" description="VWFA" evidence="12">
    <location>
        <begin position="4817"/>
        <end position="5019"/>
    </location>
</feature>
<evidence type="ECO:0000256" key="5">
    <source>
        <dbReference type="ARBA" id="ARBA00022553"/>
    </source>
</evidence>
<dbReference type="Pfam" id="PF21108">
    <property type="entry name" value="MDN1_4th"/>
    <property type="match status" value="1"/>
</dbReference>
<dbReference type="PROSITE" id="PS50234">
    <property type="entry name" value="VWFA"/>
    <property type="match status" value="1"/>
</dbReference>
<feature type="region of interest" description="Disordered" evidence="11">
    <location>
        <begin position="4307"/>
        <end position="4369"/>
    </location>
</feature>
<dbReference type="GO" id="GO:0000027">
    <property type="term" value="P:ribosomal large subunit assembly"/>
    <property type="evidence" value="ECO:0007669"/>
    <property type="project" value="InterPro"/>
</dbReference>
<dbReference type="SUPFAM" id="SSF52540">
    <property type="entry name" value="P-loop containing nucleoside triphosphate hydrolases"/>
    <property type="match status" value="6"/>
</dbReference>
<dbReference type="Pfam" id="PF12775">
    <property type="entry name" value="AAA_7"/>
    <property type="match status" value="1"/>
</dbReference>
<feature type="compositionally biased region" description="Basic and acidic residues" evidence="11">
    <location>
        <begin position="4243"/>
        <end position="4260"/>
    </location>
</feature>
<dbReference type="InterPro" id="IPR002035">
    <property type="entry name" value="VWF_A"/>
</dbReference>
<dbReference type="FunFam" id="3.40.50.300:FF:000582">
    <property type="entry name" value="Midasin"/>
    <property type="match status" value="1"/>
</dbReference>
<evidence type="ECO:0000256" key="10">
    <source>
        <dbReference type="PIRNR" id="PIRNR010340"/>
    </source>
</evidence>
<accession>A0A0W4ZBX6</accession>
<dbReference type="GO" id="GO:0005730">
    <property type="term" value="C:nucleolus"/>
    <property type="evidence" value="ECO:0007669"/>
    <property type="project" value="UniProtKB-SubCell"/>
</dbReference>
<dbReference type="GeneID" id="28937896"/>
<dbReference type="Pfam" id="PF17867">
    <property type="entry name" value="AAA_lid_7"/>
    <property type="match status" value="3"/>
</dbReference>
<dbReference type="GO" id="GO:0005654">
    <property type="term" value="C:nucleoplasm"/>
    <property type="evidence" value="ECO:0007669"/>
    <property type="project" value="UniProtKB-SubCell"/>
</dbReference>
<evidence type="ECO:0000313" key="13">
    <source>
        <dbReference type="EMBL" id="KTW25906.1"/>
    </source>
</evidence>
<evidence type="ECO:0000256" key="8">
    <source>
        <dbReference type="ARBA" id="ARBA00023186"/>
    </source>
</evidence>
<dbReference type="PANTHER" id="PTHR48103">
    <property type="entry name" value="MIDASIN-RELATED"/>
    <property type="match status" value="1"/>
</dbReference>
<gene>
    <name evidence="13" type="ORF">T552_03180</name>
</gene>
<dbReference type="InterPro" id="IPR040848">
    <property type="entry name" value="AAA_lid_7"/>
</dbReference>
<dbReference type="InterPro" id="IPR011704">
    <property type="entry name" value="ATPase_dyneun-rel_AAA"/>
</dbReference>
<dbReference type="Pfam" id="PF07728">
    <property type="entry name" value="AAA_5"/>
    <property type="match status" value="7"/>
</dbReference>
<proteinExistence type="inferred from homology"/>
<feature type="region of interest" description="Disordered" evidence="11">
    <location>
        <begin position="4541"/>
        <end position="4576"/>
    </location>
</feature>